<evidence type="ECO:0000313" key="1">
    <source>
        <dbReference type="EMBL" id="KAJ9062272.1"/>
    </source>
</evidence>
<name>A0ACC2SIS2_9FUNG</name>
<proteinExistence type="predicted"/>
<organism evidence="1 2">
    <name type="scientific">Entomophthora muscae</name>
    <dbReference type="NCBI Taxonomy" id="34485"/>
    <lineage>
        <taxon>Eukaryota</taxon>
        <taxon>Fungi</taxon>
        <taxon>Fungi incertae sedis</taxon>
        <taxon>Zoopagomycota</taxon>
        <taxon>Entomophthoromycotina</taxon>
        <taxon>Entomophthoromycetes</taxon>
        <taxon>Entomophthorales</taxon>
        <taxon>Entomophthoraceae</taxon>
        <taxon>Entomophthora</taxon>
    </lineage>
</organism>
<keyword evidence="2" id="KW-1185">Reference proteome</keyword>
<dbReference type="EMBL" id="QTSX02005015">
    <property type="protein sequence ID" value="KAJ9062272.1"/>
    <property type="molecule type" value="Genomic_DNA"/>
</dbReference>
<sequence>MPPIRSQHHNSKVASMKTKAQKNKPSKATTLQPKDQKEKIMQWALPLSDELKKLRKDYRRIIVLPSRG</sequence>
<gene>
    <name evidence="1" type="ORF">DSO57_1012488</name>
</gene>
<comment type="caution">
    <text evidence="1">The sequence shown here is derived from an EMBL/GenBank/DDBJ whole genome shotgun (WGS) entry which is preliminary data.</text>
</comment>
<protein>
    <submittedName>
        <fullName evidence="1">Uncharacterized protein</fullName>
    </submittedName>
</protein>
<evidence type="ECO:0000313" key="2">
    <source>
        <dbReference type="Proteomes" id="UP001165960"/>
    </source>
</evidence>
<dbReference type="Proteomes" id="UP001165960">
    <property type="component" value="Unassembled WGS sequence"/>
</dbReference>
<accession>A0ACC2SIS2</accession>
<reference evidence="1" key="1">
    <citation type="submission" date="2022-04" db="EMBL/GenBank/DDBJ databases">
        <title>Genome of the entomopathogenic fungus Entomophthora muscae.</title>
        <authorList>
            <person name="Elya C."/>
            <person name="Lovett B.R."/>
            <person name="Lee E."/>
            <person name="Macias A.M."/>
            <person name="Hajek A.E."/>
            <person name="De Bivort B.L."/>
            <person name="Kasson M.T."/>
            <person name="De Fine Licht H.H."/>
            <person name="Stajich J.E."/>
        </authorList>
    </citation>
    <scope>NUCLEOTIDE SEQUENCE</scope>
    <source>
        <strain evidence="1">Berkeley</strain>
    </source>
</reference>